<name>A0A3M6UCB2_POCDA</name>
<organism evidence="2 3">
    <name type="scientific">Pocillopora damicornis</name>
    <name type="common">Cauliflower coral</name>
    <name type="synonym">Millepora damicornis</name>
    <dbReference type="NCBI Taxonomy" id="46731"/>
    <lineage>
        <taxon>Eukaryota</taxon>
        <taxon>Metazoa</taxon>
        <taxon>Cnidaria</taxon>
        <taxon>Anthozoa</taxon>
        <taxon>Hexacorallia</taxon>
        <taxon>Scleractinia</taxon>
        <taxon>Astrocoeniina</taxon>
        <taxon>Pocilloporidae</taxon>
        <taxon>Pocillopora</taxon>
    </lineage>
</organism>
<dbReference type="OMA" id="NTCERSS"/>
<gene>
    <name evidence="2" type="ORF">pdam_00004703</name>
</gene>
<dbReference type="Pfam" id="PF12796">
    <property type="entry name" value="Ank_2"/>
    <property type="match status" value="1"/>
</dbReference>
<feature type="compositionally biased region" description="Basic and acidic residues" evidence="1">
    <location>
        <begin position="258"/>
        <end position="277"/>
    </location>
</feature>
<feature type="region of interest" description="Disordered" evidence="1">
    <location>
        <begin position="319"/>
        <end position="339"/>
    </location>
</feature>
<feature type="region of interest" description="Disordered" evidence="1">
    <location>
        <begin position="386"/>
        <end position="476"/>
    </location>
</feature>
<feature type="compositionally biased region" description="Acidic residues" evidence="1">
    <location>
        <begin position="246"/>
        <end position="257"/>
    </location>
</feature>
<accession>A0A3M6UCB2</accession>
<evidence type="ECO:0000256" key="1">
    <source>
        <dbReference type="SAM" id="MobiDB-lite"/>
    </source>
</evidence>
<proteinExistence type="predicted"/>
<feature type="region of interest" description="Disordered" evidence="1">
    <location>
        <begin position="241"/>
        <end position="285"/>
    </location>
</feature>
<dbReference type="InterPro" id="IPR002110">
    <property type="entry name" value="Ankyrin_rpt"/>
</dbReference>
<dbReference type="CDD" id="cd17039">
    <property type="entry name" value="Ubl_ubiquitin_like"/>
    <property type="match status" value="1"/>
</dbReference>
<evidence type="ECO:0000313" key="2">
    <source>
        <dbReference type="EMBL" id="RMX51285.1"/>
    </source>
</evidence>
<feature type="region of interest" description="Disordered" evidence="1">
    <location>
        <begin position="606"/>
        <end position="628"/>
    </location>
</feature>
<dbReference type="Gene3D" id="3.10.20.90">
    <property type="entry name" value="Phosphatidylinositol 3-kinase Catalytic Subunit, Chain A, domain 1"/>
    <property type="match status" value="1"/>
</dbReference>
<dbReference type="InterPro" id="IPR036770">
    <property type="entry name" value="Ankyrin_rpt-contain_sf"/>
</dbReference>
<dbReference type="SUPFAM" id="SSF54236">
    <property type="entry name" value="Ubiquitin-like"/>
    <property type="match status" value="1"/>
</dbReference>
<sequence>MDEQEEGNGRASIEEAIDVFQVNVQLPTGETLTLETKGSSSVRDLKIIVEVNSGVPSDLFTLVHKRADENNVTNLSDETKMADINTFIDLEATSGSVTFELSIIPWWERFVHRCMQLDNRQILKRICIKMNQISSEDRAFVAAFIAAQKGDGQLFQTLLGGDVKVDVQRTVQCSGRTLLHAAVAGGNFSCAAVIFMNGGWPLLSKPDQQGVTPMDFAKNTKQKDLVELLGHYVELQSREAEAIESTADETADVDVDAVELRDNEQDEDNIRHERENDLSESPPQDLVIQNEVTENLGKGTAADTLNEVVAKLEIERVDQERQQDEEVSERSSVHVRTGSQRRLFRESNIEGKLHKSLRASKSVDSHDGSSAVNCVVTRIDEIRPLSGKAVPGTRQREEKLPRVNTPPSSPMNSPRMRRKLVPSLLNPERPGSPVLYPRSPSSPRPMSPLVSRSRSSTLPAMRPNLAPTYNSPDLRRKAMTLSGGENRRERKMSKEMQDFLFSHYHDRESKPWNVWKTVRKSQLDQFDVSDDDSSSEEENEKLAKFLKNTKSDRRKTFEVWLTDKEAQQIRRQTALAEMAKQETIRKRKEAQWRQVTGKTHQEWLEELRSDDLRSPKPTEGEQSDERKAEAIRKYQEWLRAKDEEALKREDQLRKEAAAKFTESQQKRDEKLQRAWFKKKLLNTS</sequence>
<comment type="caution">
    <text evidence="2">The sequence shown here is derived from an EMBL/GenBank/DDBJ whole genome shotgun (WGS) entry which is preliminary data.</text>
</comment>
<dbReference type="Proteomes" id="UP000275408">
    <property type="component" value="Unassembled WGS sequence"/>
</dbReference>
<dbReference type="STRING" id="46731.A0A3M6UCB2"/>
<dbReference type="Gene3D" id="1.25.40.20">
    <property type="entry name" value="Ankyrin repeat-containing domain"/>
    <property type="match status" value="1"/>
</dbReference>
<dbReference type="SUPFAM" id="SSF48403">
    <property type="entry name" value="Ankyrin repeat"/>
    <property type="match status" value="1"/>
</dbReference>
<keyword evidence="3" id="KW-1185">Reference proteome</keyword>
<protein>
    <submittedName>
        <fullName evidence="2">Uncharacterized protein</fullName>
    </submittedName>
</protein>
<dbReference type="AlphaFoldDB" id="A0A3M6UCB2"/>
<dbReference type="InterPro" id="IPR029071">
    <property type="entry name" value="Ubiquitin-like_domsf"/>
</dbReference>
<evidence type="ECO:0000313" key="3">
    <source>
        <dbReference type="Proteomes" id="UP000275408"/>
    </source>
</evidence>
<reference evidence="2 3" key="1">
    <citation type="journal article" date="2018" name="Sci. Rep.">
        <title>Comparative analysis of the Pocillopora damicornis genome highlights role of immune system in coral evolution.</title>
        <authorList>
            <person name="Cunning R."/>
            <person name="Bay R.A."/>
            <person name="Gillette P."/>
            <person name="Baker A.C."/>
            <person name="Traylor-Knowles N."/>
        </authorList>
    </citation>
    <scope>NUCLEOTIDE SEQUENCE [LARGE SCALE GENOMIC DNA]</scope>
    <source>
        <strain evidence="2">RSMAS</strain>
        <tissue evidence="2">Whole animal</tissue>
    </source>
</reference>
<feature type="compositionally biased region" description="Low complexity" evidence="1">
    <location>
        <begin position="447"/>
        <end position="456"/>
    </location>
</feature>
<dbReference type="OrthoDB" id="5974416at2759"/>
<dbReference type="EMBL" id="RCHS01001807">
    <property type="protein sequence ID" value="RMX51285.1"/>
    <property type="molecule type" value="Genomic_DNA"/>
</dbReference>
<feature type="compositionally biased region" description="Basic and acidic residues" evidence="1">
    <location>
        <begin position="319"/>
        <end position="332"/>
    </location>
</feature>